<protein>
    <submittedName>
        <fullName evidence="1">Uncharacterized protein</fullName>
    </submittedName>
</protein>
<dbReference type="GeneID" id="40085401"/>
<dbReference type="Proteomes" id="UP000225148">
    <property type="component" value="Segment"/>
</dbReference>
<sequence>MKTLLDKYGKVITVGDFVMIGLKCNSMGDVGEVLVSKVTDINGYGALIEGNYNRVKVAHRLTKVSPLFAKMWKDNTIFDIN</sequence>
<evidence type="ECO:0000313" key="1">
    <source>
        <dbReference type="EMBL" id="ARW57567.1"/>
    </source>
</evidence>
<reference evidence="1 2" key="1">
    <citation type="submission" date="2017-04" db="EMBL/GenBank/DDBJ databases">
        <title>Environmental T4-family bacteriophages evolve to escape abortive infection via multiple routes in a bacterial host employing altruistic suicide through Type III toxin-antitoxin systems.</title>
        <authorList>
            <person name="Chen B."/>
            <person name="Salmond G.P.C."/>
            <person name="Akusobi C."/>
            <person name="Fang X."/>
        </authorList>
    </citation>
    <scope>NUCLEOTIDE SEQUENCE [LARGE SCALE GENOMIC DNA]</scope>
</reference>
<name>A0A1Z1LXN0_9CAUD</name>
<dbReference type="EMBL" id="MF036690">
    <property type="protein sequence ID" value="ARW57567.1"/>
    <property type="molecule type" value="Genomic_DNA"/>
</dbReference>
<accession>A0A1Z1LXN0</accession>
<dbReference type="KEGG" id="vg:40085401"/>
<dbReference type="RefSeq" id="YP_009609469.1">
    <property type="nucleotide sequence ID" value="NC_041996.1"/>
</dbReference>
<keyword evidence="2" id="KW-1185">Reference proteome</keyword>
<organism evidence="1 2">
    <name type="scientific">Serratia phage CHI14</name>
    <dbReference type="NCBI Taxonomy" id="2006941"/>
    <lineage>
        <taxon>Viruses</taxon>
        <taxon>Duplodnaviria</taxon>
        <taxon>Heunggongvirae</taxon>
        <taxon>Uroviricota</taxon>
        <taxon>Caudoviricetes</taxon>
        <taxon>Pantevenvirales</taxon>
        <taxon>Straboviridae</taxon>
        <taxon>Tevenvirinae</taxon>
        <taxon>Winklervirus</taxon>
        <taxon>Winklervirus chi14</taxon>
    </lineage>
</organism>
<evidence type="ECO:0000313" key="2">
    <source>
        <dbReference type="Proteomes" id="UP000225148"/>
    </source>
</evidence>
<dbReference type="OrthoDB" id="40312at10239"/>
<proteinExistence type="predicted"/>